<comment type="caution">
    <text evidence="2">The sequence shown here is derived from an EMBL/GenBank/DDBJ whole genome shotgun (WGS) entry which is preliminary data.</text>
</comment>
<reference evidence="2" key="1">
    <citation type="journal article" date="2022" name="Int. J. Mol. Sci.">
        <title>Draft Genome of Tanacetum Coccineum: Genomic Comparison of Closely Related Tanacetum-Family Plants.</title>
        <authorList>
            <person name="Yamashiro T."/>
            <person name="Shiraishi A."/>
            <person name="Nakayama K."/>
            <person name="Satake H."/>
        </authorList>
    </citation>
    <scope>NUCLEOTIDE SEQUENCE</scope>
</reference>
<dbReference type="Proteomes" id="UP001151760">
    <property type="component" value="Unassembled WGS sequence"/>
</dbReference>
<feature type="compositionally biased region" description="Basic and acidic residues" evidence="1">
    <location>
        <begin position="374"/>
        <end position="386"/>
    </location>
</feature>
<evidence type="ECO:0000313" key="2">
    <source>
        <dbReference type="EMBL" id="GJT28942.1"/>
    </source>
</evidence>
<keyword evidence="3" id="KW-1185">Reference proteome</keyword>
<feature type="region of interest" description="Disordered" evidence="1">
    <location>
        <begin position="374"/>
        <end position="393"/>
    </location>
</feature>
<proteinExistence type="predicted"/>
<organism evidence="2 3">
    <name type="scientific">Tanacetum coccineum</name>
    <dbReference type="NCBI Taxonomy" id="301880"/>
    <lineage>
        <taxon>Eukaryota</taxon>
        <taxon>Viridiplantae</taxon>
        <taxon>Streptophyta</taxon>
        <taxon>Embryophyta</taxon>
        <taxon>Tracheophyta</taxon>
        <taxon>Spermatophyta</taxon>
        <taxon>Magnoliopsida</taxon>
        <taxon>eudicotyledons</taxon>
        <taxon>Gunneridae</taxon>
        <taxon>Pentapetalae</taxon>
        <taxon>asterids</taxon>
        <taxon>campanulids</taxon>
        <taxon>Asterales</taxon>
        <taxon>Asteraceae</taxon>
        <taxon>Asteroideae</taxon>
        <taxon>Anthemideae</taxon>
        <taxon>Anthemidinae</taxon>
        <taxon>Tanacetum</taxon>
    </lineage>
</organism>
<protein>
    <submittedName>
        <fullName evidence="2">Uncharacterized protein</fullName>
    </submittedName>
</protein>
<evidence type="ECO:0000256" key="1">
    <source>
        <dbReference type="SAM" id="MobiDB-lite"/>
    </source>
</evidence>
<reference evidence="2" key="2">
    <citation type="submission" date="2022-01" db="EMBL/GenBank/DDBJ databases">
        <authorList>
            <person name="Yamashiro T."/>
            <person name="Shiraishi A."/>
            <person name="Satake H."/>
            <person name="Nakayama K."/>
        </authorList>
    </citation>
    <scope>NUCLEOTIDE SEQUENCE</scope>
</reference>
<accession>A0ABQ5CRE4</accession>
<name>A0ABQ5CRE4_9ASTR</name>
<gene>
    <name evidence="2" type="ORF">Tco_0909217</name>
</gene>
<sequence>MPLNGLPSTYYLKPDIRMEMFLVVVEIRDEVTYQFLSYDQVTTKLSVLHRCEKKLVYGPDGTFAIVREFMIERIAKDVLLCKDKMERGFLSSGRRGVKQKTGTNVVSKAVNKDNDNMENKGNETMASVANNDTTVGPNPAAPGMSTSYANVTGEPSRKALNFRTLFTPAGNMIYMVVPVESIRAISERFANTAYGFFLEKRVAYLVVANYVKNTWGKYGLVKSMLNSSTDIFSFQFRSSYAKALIKIQADVELKDNIVDECPKNIDVGMLNNLKKPSQAPRGNPVGPKMRFKPVKQVYRQVYKKNNVNTSSNKKKDVEPTIEVSNSNTFDVLNSVENDVNLESSSTRTTLVIEKIDKMKRLIIDEKLTLVDDEGKPLKKVDSLGDHDSEDEFA</sequence>
<evidence type="ECO:0000313" key="3">
    <source>
        <dbReference type="Proteomes" id="UP001151760"/>
    </source>
</evidence>
<dbReference type="EMBL" id="BQNB010014501">
    <property type="protein sequence ID" value="GJT28942.1"/>
    <property type="molecule type" value="Genomic_DNA"/>
</dbReference>